<name>A0A9N8D0K8_PRORE</name>
<evidence type="ECO:0008006" key="3">
    <source>
        <dbReference type="Google" id="ProtNLM"/>
    </source>
</evidence>
<comment type="caution">
    <text evidence="1">The sequence shown here is derived from an EMBL/GenBank/DDBJ whole genome shotgun (WGS) entry which is preliminary data.</text>
</comment>
<organism evidence="1 2">
    <name type="scientific">Providencia rettgeri</name>
    <dbReference type="NCBI Taxonomy" id="587"/>
    <lineage>
        <taxon>Bacteria</taxon>
        <taxon>Pseudomonadati</taxon>
        <taxon>Pseudomonadota</taxon>
        <taxon>Gammaproteobacteria</taxon>
        <taxon>Enterobacterales</taxon>
        <taxon>Morganellaceae</taxon>
        <taxon>Providencia</taxon>
    </lineage>
</organism>
<dbReference type="Proteomes" id="UP000834611">
    <property type="component" value="Unassembled WGS sequence"/>
</dbReference>
<gene>
    <name evidence="1" type="ORF">GHA_02570</name>
</gene>
<reference evidence="1" key="1">
    <citation type="submission" date="2020-05" db="EMBL/GenBank/DDBJ databases">
        <authorList>
            <person name="Delgado-Blas J."/>
        </authorList>
    </citation>
    <scope>NUCLEOTIDE SEQUENCE</scope>
    <source>
        <strain evidence="1">BB1453</strain>
    </source>
</reference>
<protein>
    <recommendedName>
        <fullName evidence="3">Uracil-DNA glycosylase-like domain-containing protein</fullName>
    </recommendedName>
</protein>
<dbReference type="RefSeq" id="WP_222669517.1">
    <property type="nucleotide sequence ID" value="NZ_CAHPRV010000028.1"/>
</dbReference>
<dbReference type="AlphaFoldDB" id="A0A9N8D0K8"/>
<evidence type="ECO:0000313" key="2">
    <source>
        <dbReference type="Proteomes" id="UP000834611"/>
    </source>
</evidence>
<proteinExistence type="predicted"/>
<sequence length="172" mass="19978">MSRFLPFIGRQYEDSIYGARVMILGLSHYGDPEDAYPEFTRDVIDENAYSPGNRFFTLLTNLLRLSKDAPDDTERRAAWEQVAFYNYIQDIVGITSRISPTPEMWDEARQPFLNVVKELKPQIIIVLGTQLWDQLPEIDGIEWCWVKHPSSGSFSYDEAFSNFKKALENTRK</sequence>
<accession>A0A9N8D0K8</accession>
<evidence type="ECO:0000313" key="1">
    <source>
        <dbReference type="EMBL" id="CAB5700039.1"/>
    </source>
</evidence>
<dbReference type="EMBL" id="CAHPSF010000006">
    <property type="protein sequence ID" value="CAB5700039.1"/>
    <property type="molecule type" value="Genomic_DNA"/>
</dbReference>